<comment type="caution">
    <text evidence="1">The sequence shown here is derived from an EMBL/GenBank/DDBJ whole genome shotgun (WGS) entry which is preliminary data.</text>
</comment>
<dbReference type="AlphaFoldDB" id="I3IJI4"/>
<evidence type="ECO:0000313" key="2">
    <source>
        <dbReference type="Proteomes" id="UP000002985"/>
    </source>
</evidence>
<dbReference type="EMBL" id="BAFH01000003">
    <property type="protein sequence ID" value="GAB61879.1"/>
    <property type="molecule type" value="Genomic_DNA"/>
</dbReference>
<reference evidence="1 2" key="1">
    <citation type="journal article" date="2012" name="FEBS Lett.">
        <title>Anammox organism KSU-1 expresses a NirK-type copper-containing nitrite reductase instead of a NirS-type with cytochrome cd1.</title>
        <authorList>
            <person name="Hira D."/>
            <person name="Toh H."/>
            <person name="Migita C.T."/>
            <person name="Okubo H."/>
            <person name="Nishiyama T."/>
            <person name="Hattori M."/>
            <person name="Furukawa K."/>
            <person name="Fujii T."/>
        </authorList>
    </citation>
    <scope>NUCLEOTIDE SEQUENCE [LARGE SCALE GENOMIC DNA]</scope>
</reference>
<name>I3IJI4_9BACT</name>
<keyword evidence="2" id="KW-1185">Reference proteome</keyword>
<dbReference type="Proteomes" id="UP000002985">
    <property type="component" value="Unassembled WGS sequence"/>
</dbReference>
<sequence length="65" mass="7330">MGSITKGEAGDCSSPFLLPKQKKYPHFPLFSTLIHFSPFSKGELRGITSLFLCFGLRLVLNDRKR</sequence>
<organism evidence="1 2">
    <name type="scientific">Candidatus Jettenia caeni</name>
    <dbReference type="NCBI Taxonomy" id="247490"/>
    <lineage>
        <taxon>Bacteria</taxon>
        <taxon>Pseudomonadati</taxon>
        <taxon>Planctomycetota</taxon>
        <taxon>Candidatus Brocadiia</taxon>
        <taxon>Candidatus Brocadiales</taxon>
        <taxon>Candidatus Brocadiaceae</taxon>
        <taxon>Candidatus Jettenia</taxon>
    </lineage>
</organism>
<evidence type="ECO:0000313" key="1">
    <source>
        <dbReference type="EMBL" id="GAB61879.1"/>
    </source>
</evidence>
<protein>
    <submittedName>
        <fullName evidence="1">Uncharacterized protein</fullName>
    </submittedName>
</protein>
<proteinExistence type="predicted"/>
<gene>
    <name evidence="1" type="ORF">KSU1_C0283</name>
</gene>
<accession>I3IJI4</accession>